<keyword evidence="1" id="KW-0472">Membrane</keyword>
<keyword evidence="1" id="KW-1133">Transmembrane helix</keyword>
<dbReference type="RefSeq" id="WP_092476438.1">
    <property type="nucleotide sequence ID" value="NZ_FOHN01000003.1"/>
</dbReference>
<evidence type="ECO:0008006" key="4">
    <source>
        <dbReference type="Google" id="ProtNLM"/>
    </source>
</evidence>
<evidence type="ECO:0000256" key="1">
    <source>
        <dbReference type="SAM" id="Phobius"/>
    </source>
</evidence>
<proteinExistence type="predicted"/>
<reference evidence="2 3" key="1">
    <citation type="submission" date="2016-10" db="EMBL/GenBank/DDBJ databases">
        <authorList>
            <person name="de Groot N.N."/>
        </authorList>
    </citation>
    <scope>NUCLEOTIDE SEQUENCE [LARGE SCALE GENOMIC DNA]</scope>
    <source>
        <strain evidence="2 3">DSM 1801</strain>
    </source>
</reference>
<gene>
    <name evidence="2" type="ORF">SAMN04487772_103194</name>
</gene>
<dbReference type="EMBL" id="FOHN01000003">
    <property type="protein sequence ID" value="SES80668.1"/>
    <property type="molecule type" value="Genomic_DNA"/>
</dbReference>
<dbReference type="AlphaFoldDB" id="A0A1H9ZG87"/>
<protein>
    <recommendedName>
        <fullName evidence="4">FMN-binding domain-containing protein</fullName>
    </recommendedName>
</protein>
<accession>A0A1H9ZG87</accession>
<dbReference type="OrthoDB" id="9790495at2"/>
<keyword evidence="1" id="KW-0812">Transmembrane</keyword>
<evidence type="ECO:0000313" key="2">
    <source>
        <dbReference type="EMBL" id="SES80668.1"/>
    </source>
</evidence>
<dbReference type="Proteomes" id="UP000199800">
    <property type="component" value="Unassembled WGS sequence"/>
</dbReference>
<evidence type="ECO:0000313" key="3">
    <source>
        <dbReference type="Proteomes" id="UP000199800"/>
    </source>
</evidence>
<name>A0A1H9ZG87_9FIRM</name>
<sequence>MSKTRIVVIQMKEIVYTAIFVGLGILLILLLVLMFLPKGRHKTSQAQYVPGVYTHQITLGESSLNLEVVVDENHINNVSITNLSDSITTMNPLVEPALEDLTKQLKNNTSLEEIVISKDCKYTEMLLIQGVEEALENAVS</sequence>
<dbReference type="STRING" id="29364.SAMN04487772_103194"/>
<feature type="transmembrane region" description="Helical" evidence="1">
    <location>
        <begin position="14"/>
        <end position="36"/>
    </location>
</feature>
<organism evidence="2 3">
    <name type="scientific">[Clostridium] polysaccharolyticum</name>
    <dbReference type="NCBI Taxonomy" id="29364"/>
    <lineage>
        <taxon>Bacteria</taxon>
        <taxon>Bacillati</taxon>
        <taxon>Bacillota</taxon>
        <taxon>Clostridia</taxon>
        <taxon>Lachnospirales</taxon>
        <taxon>Lachnospiraceae</taxon>
    </lineage>
</organism>
<keyword evidence="3" id="KW-1185">Reference proteome</keyword>